<dbReference type="InterPro" id="IPR014782">
    <property type="entry name" value="Peptidase_M1_dom"/>
</dbReference>
<feature type="domain" description="Peptidase M1 membrane alanine aminopeptidase" evidence="10">
    <location>
        <begin position="880"/>
        <end position="1104"/>
    </location>
</feature>
<comment type="caution">
    <text evidence="13">The sequence shown here is derived from an EMBL/GenBank/DDBJ whole genome shotgun (WGS) entry which is preliminary data.</text>
</comment>
<feature type="domain" description="Peptidase M1 membrane alanine aminopeptidase" evidence="10">
    <location>
        <begin position="18"/>
        <end position="239"/>
    </location>
</feature>
<dbReference type="Gene3D" id="1.25.50.20">
    <property type="match status" value="2"/>
</dbReference>
<name>A0A368FS32_ANCCA</name>
<gene>
    <name evidence="13" type="ORF">ANCCAN_20532</name>
</gene>
<evidence type="ECO:0000256" key="7">
    <source>
        <dbReference type="PIRSR" id="PIRSR634016-1"/>
    </source>
</evidence>
<keyword evidence="14" id="KW-1185">Reference proteome</keyword>
<comment type="cofactor">
    <cofactor evidence="8">
        <name>Zn(2+)</name>
        <dbReference type="ChEBI" id="CHEBI:29105"/>
    </cofactor>
    <text evidence="8">Binds 1 zinc ion per subunit.</text>
</comment>
<evidence type="ECO:0000313" key="13">
    <source>
        <dbReference type="EMBL" id="RCN33635.1"/>
    </source>
</evidence>
<dbReference type="PANTHER" id="PTHR11533">
    <property type="entry name" value="PROTEASE M1 ZINC METALLOPROTEASE"/>
    <property type="match status" value="1"/>
</dbReference>
<feature type="domain" description="ERAP1-like C-terminal" evidence="11">
    <location>
        <begin position="1181"/>
        <end position="1478"/>
    </location>
</feature>
<dbReference type="Gene3D" id="1.10.390.10">
    <property type="entry name" value="Neutral Protease Domain 2"/>
    <property type="match status" value="2"/>
</dbReference>
<dbReference type="InterPro" id="IPR050344">
    <property type="entry name" value="Peptidase_M1_aminopeptidases"/>
</dbReference>
<dbReference type="GO" id="GO:0005737">
    <property type="term" value="C:cytoplasm"/>
    <property type="evidence" value="ECO:0007669"/>
    <property type="project" value="TreeGrafter"/>
</dbReference>
<dbReference type="InterPro" id="IPR042097">
    <property type="entry name" value="Aminopeptidase_N-like_N_sf"/>
</dbReference>
<dbReference type="CDD" id="cd09601">
    <property type="entry name" value="M1_APN-Q_like"/>
    <property type="match status" value="1"/>
</dbReference>
<dbReference type="GO" id="GO:0006508">
    <property type="term" value="P:proteolysis"/>
    <property type="evidence" value="ECO:0007669"/>
    <property type="project" value="UniProtKB-KW"/>
</dbReference>
<evidence type="ECO:0000256" key="2">
    <source>
        <dbReference type="ARBA" id="ARBA00022670"/>
    </source>
</evidence>
<keyword evidence="6" id="KW-0482">Metalloprotease</keyword>
<feature type="binding site" evidence="8">
    <location>
        <position position="957"/>
    </location>
    <ligand>
        <name>Zn(2+)</name>
        <dbReference type="ChEBI" id="CHEBI:29105"/>
        <note>catalytic</note>
    </ligand>
</feature>
<evidence type="ECO:0000313" key="14">
    <source>
        <dbReference type="Proteomes" id="UP000252519"/>
    </source>
</evidence>
<dbReference type="Gene3D" id="2.60.40.1730">
    <property type="entry name" value="tricorn interacting facor f3 domain"/>
    <property type="match status" value="1"/>
</dbReference>
<keyword evidence="3 8" id="KW-0479">Metal-binding</keyword>
<dbReference type="PANTHER" id="PTHR11533:SF293">
    <property type="entry name" value="AMINOPEPTIDASE-2-RELATED"/>
    <property type="match status" value="1"/>
</dbReference>
<dbReference type="Pfam" id="PF17900">
    <property type="entry name" value="Peptidase_M1_N"/>
    <property type="match status" value="1"/>
</dbReference>
<dbReference type="OrthoDB" id="5868348at2759"/>
<evidence type="ECO:0000259" key="12">
    <source>
        <dbReference type="Pfam" id="PF17900"/>
    </source>
</evidence>
<evidence type="ECO:0008006" key="15">
    <source>
        <dbReference type="Google" id="ProtNLM"/>
    </source>
</evidence>
<feature type="site" description="Transition state stabilizer" evidence="9">
    <location>
        <position position="1034"/>
    </location>
</feature>
<dbReference type="SUPFAM" id="SSF63737">
    <property type="entry name" value="Leukotriene A4 hydrolase N-terminal domain"/>
    <property type="match status" value="1"/>
</dbReference>
<dbReference type="Pfam" id="PF01433">
    <property type="entry name" value="Peptidase_M1"/>
    <property type="match status" value="2"/>
</dbReference>
<dbReference type="GO" id="GO:0043171">
    <property type="term" value="P:peptide catabolic process"/>
    <property type="evidence" value="ECO:0007669"/>
    <property type="project" value="TreeGrafter"/>
</dbReference>
<evidence type="ECO:0000256" key="6">
    <source>
        <dbReference type="ARBA" id="ARBA00023049"/>
    </source>
</evidence>
<evidence type="ECO:0000256" key="8">
    <source>
        <dbReference type="PIRSR" id="PIRSR634016-3"/>
    </source>
</evidence>
<dbReference type="InterPro" id="IPR045357">
    <property type="entry name" value="Aminopeptidase_N-like_N"/>
</dbReference>
<dbReference type="Proteomes" id="UP000252519">
    <property type="component" value="Unassembled WGS sequence"/>
</dbReference>
<feature type="binding site" evidence="8">
    <location>
        <position position="976"/>
    </location>
    <ligand>
        <name>Zn(2+)</name>
        <dbReference type="ChEBI" id="CHEBI:29105"/>
        <note>catalytic</note>
    </ligand>
</feature>
<dbReference type="InterPro" id="IPR027268">
    <property type="entry name" value="Peptidase_M4/M1_CTD_sf"/>
</dbReference>
<feature type="binding site" evidence="8">
    <location>
        <position position="953"/>
    </location>
    <ligand>
        <name>Zn(2+)</name>
        <dbReference type="ChEBI" id="CHEBI:29105"/>
        <note>catalytic</note>
    </ligand>
</feature>
<evidence type="ECO:0000256" key="5">
    <source>
        <dbReference type="ARBA" id="ARBA00022833"/>
    </source>
</evidence>
<dbReference type="SUPFAM" id="SSF55486">
    <property type="entry name" value="Metalloproteases ('zincins'), catalytic domain"/>
    <property type="match status" value="2"/>
</dbReference>
<reference evidence="13 14" key="1">
    <citation type="submission" date="2014-10" db="EMBL/GenBank/DDBJ databases">
        <title>Draft genome of the hookworm Ancylostoma caninum.</title>
        <authorList>
            <person name="Mitreva M."/>
        </authorList>
    </citation>
    <scope>NUCLEOTIDE SEQUENCE [LARGE SCALE GENOMIC DNA]</scope>
    <source>
        <strain evidence="13 14">Baltimore</strain>
    </source>
</reference>
<dbReference type="STRING" id="29170.A0A368FS32"/>
<evidence type="ECO:0000259" key="11">
    <source>
        <dbReference type="Pfam" id="PF11838"/>
    </source>
</evidence>
<proteinExistence type="inferred from homology"/>
<comment type="similarity">
    <text evidence="1">Belongs to the peptidase M1 family.</text>
</comment>
<feature type="active site" description="Proton acceptor" evidence="7">
    <location>
        <position position="954"/>
    </location>
</feature>
<organism evidence="13 14">
    <name type="scientific">Ancylostoma caninum</name>
    <name type="common">Dog hookworm</name>
    <dbReference type="NCBI Taxonomy" id="29170"/>
    <lineage>
        <taxon>Eukaryota</taxon>
        <taxon>Metazoa</taxon>
        <taxon>Ecdysozoa</taxon>
        <taxon>Nematoda</taxon>
        <taxon>Chromadorea</taxon>
        <taxon>Rhabditida</taxon>
        <taxon>Rhabditina</taxon>
        <taxon>Rhabditomorpha</taxon>
        <taxon>Strongyloidea</taxon>
        <taxon>Ancylostomatidae</taxon>
        <taxon>Ancylostomatinae</taxon>
        <taxon>Ancylostoma</taxon>
    </lineage>
</organism>
<sequence>MFKSRAYGWTGQDNYLKFAAETAGECLHQMKLYTGIDFPINKCDNVGLPQFPAGAMENYGLILYKYQLIPYNEDTMTTLERVEAARVICHEVSHQWYGDLVTARWWDNLFLNEGFAAYYMRYLMGKSFPDDAEFVDTTMLSLDREQALKQDAGPTTHPLIAPDGPYFDKITYKKGSALLRMLSDVMGPEVLQAGVQHHLKSHEYGVASHVDLFASLTDAAFKANVKGWCGPLNVSHLMEPYSHQTSFPLVNVHFDKNGLTLSQERYNGPIPCPYKAKNRWHVVSYASATYGRVFYDDESLKSVLEKIRTEDVPSGVKITLVGDEVALIERQETKGLPYSYDRLLNILTSVYNTPSTNDPSFTLADLVLPQMEFFASLLRDSIDAPLINRFFNKAFGKVYRSSLWTETTKAWNANSFKYAFLPYAVKHSVGDAPEMAKEVYKTIYNNCMSRQSKNGTSWCAGVPTDIHRAAYCGAAKYDNEIASNFASLMNFYNGEVQVNPYFFQEYRALMEGMACTERASQLRIVIRLFLSSPLKPTMLFDWLKANPKASDALYAYMKVRVYSISEKVLLGIYVYMELHNKVLDLVPNMNDATKKIFLKYEERIKKNIEWSEKHMPAIMRWMYDNLVVIGRDPWTKRLSGIIRPERYDVEITPYIPGSGKYNVHRNLTFDGNVKMTFTVTAETSEIVVNAHRLMINTDSVVLQKDRNERIEVSSTEITKDYENGILTIPVVGKLSPGNSYTLSISYFGFIFDKPFHQGPDINYNFYEFNGKQGWIFTTDFEGGPGSRSLLVCCDEPSYKAKFKISVRHAADMTALSNMINTGTVVSKDGWAVTSFKESPVMSTYLLAICVGHFASLSVVSESGVLVRAFSWTGMEKYADFSLKVMAGTVDYMTKYFNYEFPLSKLDMVALPQHADTGAMENWGLILGNYKSLMVDMDYADANALGRVAIVVAHEVVHQWFGDLVTLDWWSDIFLNEGFAQYWSHYGMTYTLPEQKGYMEHYRFISTTKALINDCKENTWPILSVEGGLFTTAAYLKGSALLNTLSNTISAETLQKGLRKYISNKAYGNVKPNDLWDSLTKACDEDKVKGWDGKHLDVATLMKAWTTEKSFPILKVEHNLKTGKVTYNQESCLGSKNSNTTWYIPLRSEEKGRDGEELNWFYGKDGSSPWWTMSYPPRRIDNVRRTAFVRMKYDSRTWASLVRSIHIAEDPITVGTILDDAWFFLSKDEYSWSQFLDLTNAVNWETEIIPWNTGIKLMEKLYSSFRYNENFKIIWKYLIKMGEWPYLALAHSTKPSSPYWDHRILGGELYNWMCRLNHPECLKTAETQFNSFVANCSNSHSGTAHCVDVIPDFRRAMYCYGLRQNPEADTLVYSLYKYFAVNAFYFNRDGGNLLYGLSCLSETSKLEKYVHLAFSDELPEVFLSFVGENDASGRFLYDYFVKNFREVLDSDVSFKLFVEAMTTDWSRMDQVNLLLAFKTQYGYELMNEQQRAVWENAIKAIFERKSWLETNGADIISWLEYNQSLAAQKIRANHTQISVESSAL</sequence>
<dbReference type="InterPro" id="IPR001930">
    <property type="entry name" value="Peptidase_M1"/>
</dbReference>
<dbReference type="PRINTS" id="PR00756">
    <property type="entry name" value="ALADIPTASE"/>
</dbReference>
<accession>A0A368FS32</accession>
<evidence type="ECO:0000256" key="3">
    <source>
        <dbReference type="ARBA" id="ARBA00022723"/>
    </source>
</evidence>
<evidence type="ECO:0000256" key="9">
    <source>
        <dbReference type="PIRSR" id="PIRSR634016-4"/>
    </source>
</evidence>
<keyword evidence="2" id="KW-0645">Protease</keyword>
<dbReference type="EMBL" id="JOJR01000888">
    <property type="protein sequence ID" value="RCN33635.1"/>
    <property type="molecule type" value="Genomic_DNA"/>
</dbReference>
<evidence type="ECO:0000256" key="1">
    <source>
        <dbReference type="ARBA" id="ARBA00010136"/>
    </source>
</evidence>
<feature type="domain" description="Aminopeptidase N-like N-terminal" evidence="12">
    <location>
        <begin position="644"/>
        <end position="845"/>
    </location>
</feature>
<keyword evidence="5 8" id="KW-0862">Zinc</keyword>
<dbReference type="GO" id="GO:0008270">
    <property type="term" value="F:zinc ion binding"/>
    <property type="evidence" value="ECO:0007669"/>
    <property type="project" value="InterPro"/>
</dbReference>
<evidence type="ECO:0000259" key="10">
    <source>
        <dbReference type="Pfam" id="PF01433"/>
    </source>
</evidence>
<keyword evidence="4" id="KW-0378">Hydrolase</keyword>
<dbReference type="GO" id="GO:0070006">
    <property type="term" value="F:metalloaminopeptidase activity"/>
    <property type="evidence" value="ECO:0007669"/>
    <property type="project" value="TreeGrafter"/>
</dbReference>
<evidence type="ECO:0000256" key="4">
    <source>
        <dbReference type="ARBA" id="ARBA00022801"/>
    </source>
</evidence>
<feature type="domain" description="ERAP1-like C-terminal" evidence="11">
    <location>
        <begin position="286"/>
        <end position="567"/>
    </location>
</feature>
<dbReference type="Pfam" id="PF11838">
    <property type="entry name" value="ERAP1_C"/>
    <property type="match status" value="2"/>
</dbReference>
<dbReference type="InterPro" id="IPR034016">
    <property type="entry name" value="M1_APN-typ"/>
</dbReference>
<dbReference type="GO" id="GO:0005615">
    <property type="term" value="C:extracellular space"/>
    <property type="evidence" value="ECO:0007669"/>
    <property type="project" value="TreeGrafter"/>
</dbReference>
<dbReference type="GO" id="GO:0042277">
    <property type="term" value="F:peptide binding"/>
    <property type="evidence" value="ECO:0007669"/>
    <property type="project" value="TreeGrafter"/>
</dbReference>
<dbReference type="InterPro" id="IPR024571">
    <property type="entry name" value="ERAP1-like_C_dom"/>
</dbReference>
<dbReference type="GO" id="GO:0016020">
    <property type="term" value="C:membrane"/>
    <property type="evidence" value="ECO:0007669"/>
    <property type="project" value="TreeGrafter"/>
</dbReference>
<protein>
    <recommendedName>
        <fullName evidence="15">Peptidase family M1</fullName>
    </recommendedName>
</protein>